<dbReference type="SUPFAM" id="SSF47384">
    <property type="entry name" value="Homodimeric domain of signal transducing histidine kinase"/>
    <property type="match status" value="1"/>
</dbReference>
<dbReference type="Gene3D" id="3.30.565.10">
    <property type="entry name" value="Histidine kinase-like ATPase, C-terminal domain"/>
    <property type="match status" value="1"/>
</dbReference>
<keyword evidence="5" id="KW-0808">Transferase</keyword>
<dbReference type="InterPro" id="IPR036097">
    <property type="entry name" value="HisK_dim/P_sf"/>
</dbReference>
<feature type="domain" description="Response regulatory" evidence="13">
    <location>
        <begin position="957"/>
        <end position="1073"/>
    </location>
</feature>
<keyword evidence="11" id="KW-1133">Transmembrane helix</keyword>
<sequence>MPQTAISNSVIRQLRIVFSLSTLLLLISLTASFYSIQKLISNSQLVNHTNQVIIESENIISYMKDAETGQRGYLVTLDPLFLQPYTGSHANVNASYDRLLQLTTDNPAQQKLLARAKVLYEAKFAQMQRIIDMTRLRKASIRDTVAQKREMVVGKQLMDDLRLAINQTKTEENNLLQTRIQQQQLYITYTPFLLVVAAIISMMITAFTYVRIKKDLDERLKLQQLAEAKYIETARRITLMENITHDIASGNYSVRSQDTASDELGRISAALNQMATALEQTFKDLKDKNWLQTGTVSLSDAIRGEKEIGKLATSLINTIAEYTNAPMGTIYLTDTDSSYKLAGSYAAQHVPTSVKAGEGLIGQAISRKKTIIVQDIPADYSQITSSLGNARPAALVIAPLIYGNACLGAIELGFLKKPTSLEIGFLEHNQEAMAIGLNAAFDYVKLQNFLEETQAQAEELQAQHTEMEYLNAELEMQAQKLQASEEELRVQQEELQQTNTELEERGLLLEEKNSEIQRKADELELTTRYKSEFLANMSHELRTPLNSILLLSRLLAENHEATLSDDQVEYARVIQSSGNGLLGLIDEILDLSKIEAGQMSLDYQDTAVAEVTDELNSLFALLAKDKGLDFSISVDADVPAIIETDKLRLGQILKNLLSNALKFTASGSVSLTIKRQVGSSANASAENICFVVNDTGIGIAPEKQPLVFEAFQQADGSTKRKYGGTGLGLSISRELAKLLGGEIALTSRVNEGSEFTVILPLSNTQLAKTAVQTSSQPGFGQSPFPSTGAPAHPFHTHSDNLPQKSSNETANQYISTSIPEAIPDDRGGITEKDKVILIIEDDTNFAKSLLDYARKKGYKGIVAVQGDEGLKLASIYKPLGILLDIQLPVMSGWQVMDALKADPQTRPIPVHIMSSHKMKNESLLRGAIDFVDKPVAFEQLQDVFKKIEYVLNRNAKKVLIIEDNPKHAKALSYFLETFNISSELKSNISEGISALKRKEVDCVILDMGIPDTNAYETLEEARKNPGLENLPIIIFTGKSLSMSEELKIKKYADSIIVKTAHSYQRMIDEVSLFLHLVEENKQTKSNNGISKKLGALSQVLNNKTVLVADDDVRNIFSLSKALEQYNMTVIAALDGKEALQKLEENPGIDVVLLDMMMPQMDGYETARTIREHSQWKTLPVIAVTAKAMTGDREKCIQAGASDYITKPVDIDQLISLLRVWLYDKS</sequence>
<evidence type="ECO:0000256" key="7">
    <source>
        <dbReference type="ARBA" id="ARBA00023012"/>
    </source>
</evidence>
<dbReference type="PANTHER" id="PTHR45339:SF1">
    <property type="entry name" value="HYBRID SIGNAL TRANSDUCTION HISTIDINE KINASE J"/>
    <property type="match status" value="1"/>
</dbReference>
<dbReference type="EMBL" id="CP025096">
    <property type="protein sequence ID" value="AUD05731.1"/>
    <property type="molecule type" value="Genomic_DNA"/>
</dbReference>
<dbReference type="Gene3D" id="6.10.340.10">
    <property type="match status" value="1"/>
</dbReference>
<evidence type="ECO:0000256" key="3">
    <source>
        <dbReference type="ARBA" id="ARBA00012438"/>
    </source>
</evidence>
<feature type="transmembrane region" description="Helical" evidence="11">
    <location>
        <begin position="186"/>
        <end position="210"/>
    </location>
</feature>
<evidence type="ECO:0000259" key="12">
    <source>
        <dbReference type="PROSITE" id="PS50109"/>
    </source>
</evidence>
<keyword evidence="16" id="KW-1185">Reference proteome</keyword>
<dbReference type="PANTHER" id="PTHR45339">
    <property type="entry name" value="HYBRID SIGNAL TRANSDUCTION HISTIDINE KINASE J"/>
    <property type="match status" value="1"/>
</dbReference>
<evidence type="ECO:0000313" key="16">
    <source>
        <dbReference type="Proteomes" id="UP000232883"/>
    </source>
</evidence>
<dbReference type="Gene3D" id="1.10.287.130">
    <property type="match status" value="1"/>
</dbReference>
<dbReference type="RefSeq" id="WP_100992284.1">
    <property type="nucleotide sequence ID" value="NZ_CP025096.1"/>
</dbReference>
<evidence type="ECO:0000256" key="9">
    <source>
        <dbReference type="SAM" id="Coils"/>
    </source>
</evidence>
<dbReference type="InterPro" id="IPR003018">
    <property type="entry name" value="GAF"/>
</dbReference>
<comment type="subcellular location">
    <subcellularLocation>
        <location evidence="2">Membrane</location>
    </subcellularLocation>
</comment>
<dbReference type="EC" id="2.7.13.3" evidence="3"/>
<dbReference type="PROSITE" id="PS50109">
    <property type="entry name" value="HIS_KIN"/>
    <property type="match status" value="1"/>
</dbReference>
<feature type="domain" description="Histidine kinase" evidence="12">
    <location>
        <begin position="536"/>
        <end position="763"/>
    </location>
</feature>
<comment type="catalytic activity">
    <reaction evidence="1">
        <text>ATP + protein L-histidine = ADP + protein N-phospho-L-histidine.</text>
        <dbReference type="EC" id="2.7.13.3"/>
    </reaction>
</comment>
<dbReference type="Gene3D" id="3.30.450.40">
    <property type="match status" value="1"/>
</dbReference>
<dbReference type="SMART" id="SM00448">
    <property type="entry name" value="REC"/>
    <property type="match status" value="3"/>
</dbReference>
<dbReference type="CDD" id="cd16922">
    <property type="entry name" value="HATPase_EvgS-ArcB-TorS-like"/>
    <property type="match status" value="1"/>
</dbReference>
<keyword evidence="6 15" id="KW-0418">Kinase</keyword>
<dbReference type="PROSITE" id="PS50885">
    <property type="entry name" value="HAMP"/>
    <property type="match status" value="1"/>
</dbReference>
<evidence type="ECO:0000256" key="6">
    <source>
        <dbReference type="ARBA" id="ARBA00022777"/>
    </source>
</evidence>
<dbReference type="SMART" id="SM00304">
    <property type="entry name" value="HAMP"/>
    <property type="match status" value="1"/>
</dbReference>
<feature type="modified residue" description="4-aspartylphosphate" evidence="8">
    <location>
        <position position="884"/>
    </location>
</feature>
<evidence type="ECO:0000256" key="10">
    <source>
        <dbReference type="SAM" id="MobiDB-lite"/>
    </source>
</evidence>
<feature type="compositionally biased region" description="Polar residues" evidence="10">
    <location>
        <begin position="774"/>
        <end position="785"/>
    </location>
</feature>
<dbReference type="SMART" id="SM00388">
    <property type="entry name" value="HisKA"/>
    <property type="match status" value="1"/>
</dbReference>
<dbReference type="InterPro" id="IPR003594">
    <property type="entry name" value="HATPase_dom"/>
</dbReference>
<evidence type="ECO:0000256" key="8">
    <source>
        <dbReference type="PROSITE-ProRule" id="PRU00169"/>
    </source>
</evidence>
<dbReference type="Pfam" id="PF00672">
    <property type="entry name" value="HAMP"/>
    <property type="match status" value="1"/>
</dbReference>
<feature type="modified residue" description="4-aspartylphosphate" evidence="8">
    <location>
        <position position="1154"/>
    </location>
</feature>
<dbReference type="KEGG" id="spir:CWM47_30135"/>
<dbReference type="PROSITE" id="PS50110">
    <property type="entry name" value="RESPONSE_REGULATORY"/>
    <property type="match status" value="3"/>
</dbReference>
<dbReference type="Pfam" id="PF13185">
    <property type="entry name" value="GAF_2"/>
    <property type="match status" value="1"/>
</dbReference>
<dbReference type="InterPro" id="IPR011006">
    <property type="entry name" value="CheY-like_superfamily"/>
</dbReference>
<dbReference type="PRINTS" id="PR00344">
    <property type="entry name" value="BCTRLSENSOR"/>
</dbReference>
<dbReference type="CDD" id="cd17546">
    <property type="entry name" value="REC_hyHK_CKI1_RcsC-like"/>
    <property type="match status" value="1"/>
</dbReference>
<evidence type="ECO:0000256" key="4">
    <source>
        <dbReference type="ARBA" id="ARBA00022553"/>
    </source>
</evidence>
<organism evidence="15 16">
    <name type="scientific">Spirosoma pollinicola</name>
    <dbReference type="NCBI Taxonomy" id="2057025"/>
    <lineage>
        <taxon>Bacteria</taxon>
        <taxon>Pseudomonadati</taxon>
        <taxon>Bacteroidota</taxon>
        <taxon>Cytophagia</taxon>
        <taxon>Cytophagales</taxon>
        <taxon>Cytophagaceae</taxon>
        <taxon>Spirosoma</taxon>
    </lineage>
</organism>
<dbReference type="SUPFAM" id="SSF52172">
    <property type="entry name" value="CheY-like"/>
    <property type="match status" value="3"/>
</dbReference>
<evidence type="ECO:0000256" key="1">
    <source>
        <dbReference type="ARBA" id="ARBA00000085"/>
    </source>
</evidence>
<reference evidence="15 16" key="1">
    <citation type="submission" date="2017-11" db="EMBL/GenBank/DDBJ databases">
        <title>Taxonomic description and genome sequences of Spirosoma HA7 sp. nov., isolated from pollen microhabitat of Corylus avellana.</title>
        <authorList>
            <person name="Ambika Manirajan B."/>
            <person name="Suarez C."/>
            <person name="Ratering S."/>
            <person name="Geissler-Plaum R."/>
            <person name="Cardinale M."/>
            <person name="Sylvia S."/>
        </authorList>
    </citation>
    <scope>NUCLEOTIDE SEQUENCE [LARGE SCALE GENOMIC DNA]</scope>
    <source>
        <strain evidence="15 16">HA7</strain>
    </source>
</reference>
<dbReference type="Pfam" id="PF05227">
    <property type="entry name" value="CHASE3"/>
    <property type="match status" value="1"/>
</dbReference>
<dbReference type="InterPro" id="IPR001789">
    <property type="entry name" value="Sig_transdc_resp-reg_receiver"/>
</dbReference>
<dbReference type="InterPro" id="IPR003661">
    <property type="entry name" value="HisK_dim/P_dom"/>
</dbReference>
<feature type="region of interest" description="Disordered" evidence="10">
    <location>
        <begin position="774"/>
        <end position="806"/>
    </location>
</feature>
<dbReference type="SUPFAM" id="SSF55874">
    <property type="entry name" value="ATPase domain of HSP90 chaperone/DNA topoisomerase II/histidine kinase"/>
    <property type="match status" value="1"/>
</dbReference>
<evidence type="ECO:0000259" key="14">
    <source>
        <dbReference type="PROSITE" id="PS50885"/>
    </source>
</evidence>
<dbReference type="Pfam" id="PF00072">
    <property type="entry name" value="Response_reg"/>
    <property type="match status" value="3"/>
</dbReference>
<keyword evidence="7" id="KW-0902">Two-component regulatory system</keyword>
<evidence type="ECO:0000259" key="13">
    <source>
        <dbReference type="PROSITE" id="PS50110"/>
    </source>
</evidence>
<dbReference type="Pfam" id="PF02518">
    <property type="entry name" value="HATPase_c"/>
    <property type="match status" value="1"/>
</dbReference>
<accession>A0A2K8Z784</accession>
<keyword evidence="9" id="KW-0175">Coiled coil</keyword>
<keyword evidence="4 8" id="KW-0597">Phosphoprotein</keyword>
<dbReference type="Proteomes" id="UP000232883">
    <property type="component" value="Chromosome"/>
</dbReference>
<feature type="coiled-coil region" evidence="9">
    <location>
        <begin position="443"/>
        <end position="519"/>
    </location>
</feature>
<feature type="domain" description="Response regulatory" evidence="13">
    <location>
        <begin position="1104"/>
        <end position="1221"/>
    </location>
</feature>
<dbReference type="Pfam" id="PF00512">
    <property type="entry name" value="HisKA"/>
    <property type="match status" value="1"/>
</dbReference>
<dbReference type="InterPro" id="IPR003660">
    <property type="entry name" value="HAMP_dom"/>
</dbReference>
<dbReference type="CDD" id="cd00156">
    <property type="entry name" value="REC"/>
    <property type="match status" value="1"/>
</dbReference>
<protein>
    <recommendedName>
        <fullName evidence="3">histidine kinase</fullName>
        <ecNumber evidence="3">2.7.13.3</ecNumber>
    </recommendedName>
</protein>
<keyword evidence="11" id="KW-0472">Membrane</keyword>
<evidence type="ECO:0000256" key="2">
    <source>
        <dbReference type="ARBA" id="ARBA00004370"/>
    </source>
</evidence>
<evidence type="ECO:0000256" key="11">
    <source>
        <dbReference type="SAM" id="Phobius"/>
    </source>
</evidence>
<dbReference type="InterPro" id="IPR007891">
    <property type="entry name" value="CHASE3"/>
</dbReference>
<dbReference type="Gene3D" id="3.40.50.2300">
    <property type="match status" value="3"/>
</dbReference>
<gene>
    <name evidence="15" type="ORF">CWM47_30135</name>
</gene>
<dbReference type="InterPro" id="IPR036890">
    <property type="entry name" value="HATPase_C_sf"/>
</dbReference>
<dbReference type="GO" id="GO:0016020">
    <property type="term" value="C:membrane"/>
    <property type="evidence" value="ECO:0007669"/>
    <property type="project" value="UniProtKB-SubCell"/>
</dbReference>
<dbReference type="InterPro" id="IPR005467">
    <property type="entry name" value="His_kinase_dom"/>
</dbReference>
<proteinExistence type="predicted"/>
<name>A0A2K8Z784_9BACT</name>
<dbReference type="OrthoDB" id="9811889at2"/>
<dbReference type="CDD" id="cd00082">
    <property type="entry name" value="HisKA"/>
    <property type="match status" value="1"/>
</dbReference>
<dbReference type="InterPro" id="IPR029016">
    <property type="entry name" value="GAF-like_dom_sf"/>
</dbReference>
<feature type="domain" description="Response regulatory" evidence="13">
    <location>
        <begin position="835"/>
        <end position="948"/>
    </location>
</feature>
<keyword evidence="11" id="KW-0812">Transmembrane</keyword>
<dbReference type="GO" id="GO:0000155">
    <property type="term" value="F:phosphorelay sensor kinase activity"/>
    <property type="evidence" value="ECO:0007669"/>
    <property type="project" value="InterPro"/>
</dbReference>
<evidence type="ECO:0000256" key="5">
    <source>
        <dbReference type="ARBA" id="ARBA00022679"/>
    </source>
</evidence>
<feature type="transmembrane region" description="Helical" evidence="11">
    <location>
        <begin position="16"/>
        <end position="36"/>
    </location>
</feature>
<dbReference type="SMART" id="SM00387">
    <property type="entry name" value="HATPase_c"/>
    <property type="match status" value="1"/>
</dbReference>
<feature type="domain" description="HAMP" evidence="14">
    <location>
        <begin position="234"/>
        <end position="283"/>
    </location>
</feature>
<dbReference type="FunFam" id="3.30.565.10:FF:000010">
    <property type="entry name" value="Sensor histidine kinase RcsC"/>
    <property type="match status" value="1"/>
</dbReference>
<dbReference type="AlphaFoldDB" id="A0A2K8Z784"/>
<dbReference type="SUPFAM" id="SSF158472">
    <property type="entry name" value="HAMP domain-like"/>
    <property type="match status" value="1"/>
</dbReference>
<evidence type="ECO:0000313" key="15">
    <source>
        <dbReference type="EMBL" id="AUD05731.1"/>
    </source>
</evidence>
<feature type="modified residue" description="4-aspartylphosphate" evidence="8">
    <location>
        <position position="1006"/>
    </location>
</feature>
<dbReference type="InterPro" id="IPR004358">
    <property type="entry name" value="Sig_transdc_His_kin-like_C"/>
</dbReference>
<dbReference type="CDD" id="cd19410">
    <property type="entry name" value="HK9-like_sensor"/>
    <property type="match status" value="1"/>
</dbReference>
<dbReference type="CDD" id="cd06225">
    <property type="entry name" value="HAMP"/>
    <property type="match status" value="1"/>
</dbReference>
<dbReference type="SUPFAM" id="SSF55781">
    <property type="entry name" value="GAF domain-like"/>
    <property type="match status" value="1"/>
</dbReference>